<dbReference type="NCBIfam" id="TIGR03986">
    <property type="entry name" value="TIGR03986 family CRISPR-associated RAMP protein"/>
    <property type="match status" value="1"/>
</dbReference>
<comment type="caution">
    <text evidence="2">The sequence shown here is derived from an EMBL/GenBank/DDBJ whole genome shotgun (WGS) entry which is preliminary data.</text>
</comment>
<keyword evidence="3" id="KW-1185">Reference proteome</keyword>
<reference evidence="2 3" key="1">
    <citation type="submission" date="2014-11" db="EMBL/GenBank/DDBJ databases">
        <title>Draft Genome Sequences of Paenibacillus polymyxa NRRL B-30509 and Paenibacillus terrae NRRL B-30644, Strains from a Poultry Environment that Produce Tridecaptin A and Paenicidins.</title>
        <authorList>
            <person name="van Belkum M.J."/>
            <person name="Lohans C.T."/>
            <person name="Vederas J.C."/>
        </authorList>
    </citation>
    <scope>NUCLEOTIDE SEQUENCE [LARGE SCALE GENOMIC DNA]</scope>
    <source>
        <strain evidence="2 3">NRRL B-30644</strain>
    </source>
</reference>
<gene>
    <name evidence="2" type="ORF">QD47_24545</name>
</gene>
<evidence type="ECO:0000313" key="3">
    <source>
        <dbReference type="Proteomes" id="UP000032534"/>
    </source>
</evidence>
<evidence type="ECO:0000313" key="2">
    <source>
        <dbReference type="EMBL" id="KJD43083.1"/>
    </source>
</evidence>
<proteinExistence type="predicted"/>
<feature type="region of interest" description="Disordered" evidence="1">
    <location>
        <begin position="632"/>
        <end position="654"/>
    </location>
</feature>
<dbReference type="OrthoDB" id="5362408at2"/>
<sequence length="685" mass="79856">MKSNQGVAPEERFINPYNFVPLEAQCERQPINAYKEGKELYSGYIDCSIHLKTPIFIPNSSGECVLSNMKSKNDDKYEKSYDFFSYDDLSHCKPGDRKEVYSVPVIPGSEIRGVVRSVFEAAFNGCLSTIDTGRVLHRRSAANDVKKPGILRYDTNQKKWFVYSCDRIMLNRRFDKLGDKHKHGKFMSNEEYNGYDEGQKIYFKKSDNKYDNKYYMPYVVDDFFVGEPTQDMDNLWQEGYLHKGEPFGTKKHHESVFYFEKESHRKYNKLTVDEKTIYNFEAVLNLYEENNNEKKEGSPHTGYAAYKKQTLSKIKNKEDILVFYSAANGNQAQYLSPSMISQQVYYAKIKEMLTKNGGYEPCEDRHCVCPACALFGMIPPDEQNTRSRTARQALGSRVRFTDATLLESSLLKERKDYYRGDIRLPAMGEPKPGAVEFYTKKPSDYQEGALFWTYDYLVKKEGKTRTPIKDSAFGIRGRKFYWHSENWKQHKDKLHGKSTEFLKENINTNMTVGVRPLNHEKCPAFQFKVYYEHLTWDELNQLKWSLDFNDSACSHKIGRGKPLGFGSIQLKIEQVMQRTIDLQTGEWFMKQFPDTCREELPESDAMKDLKLITGWESKPTATISYPQIRLERTTEPREQQNNVNEEASHRWFTENAKHDKKVLPTIQEEMSANEASNWLKKIKVK</sequence>
<dbReference type="AlphaFoldDB" id="A0A0D7WWH3"/>
<dbReference type="EMBL" id="JTHP01000068">
    <property type="protein sequence ID" value="KJD43083.1"/>
    <property type="molecule type" value="Genomic_DNA"/>
</dbReference>
<dbReference type="PATRIC" id="fig|159743.3.peg.5432"/>
<protein>
    <recommendedName>
        <fullName evidence="4">TIGR03986 family CRISPR-associated RAMP protein</fullName>
    </recommendedName>
</protein>
<dbReference type="InterPro" id="IPR023825">
    <property type="entry name" value="CRISPR-assoc_RAMP_BGP1436"/>
</dbReference>
<evidence type="ECO:0008006" key="4">
    <source>
        <dbReference type="Google" id="ProtNLM"/>
    </source>
</evidence>
<evidence type="ECO:0000256" key="1">
    <source>
        <dbReference type="SAM" id="MobiDB-lite"/>
    </source>
</evidence>
<accession>A0A0D7WWH3</accession>
<organism evidence="2 3">
    <name type="scientific">Paenibacillus terrae</name>
    <dbReference type="NCBI Taxonomy" id="159743"/>
    <lineage>
        <taxon>Bacteria</taxon>
        <taxon>Bacillati</taxon>
        <taxon>Bacillota</taxon>
        <taxon>Bacilli</taxon>
        <taxon>Bacillales</taxon>
        <taxon>Paenibacillaceae</taxon>
        <taxon>Paenibacillus</taxon>
    </lineage>
</organism>
<name>A0A0D7WWH3_9BACL</name>
<dbReference type="RefSeq" id="WP_044648578.1">
    <property type="nucleotide sequence ID" value="NZ_JTHP01000068.1"/>
</dbReference>
<dbReference type="Proteomes" id="UP000032534">
    <property type="component" value="Unassembled WGS sequence"/>
</dbReference>